<comment type="caution">
    <text evidence="2">The sequence shown here is derived from an EMBL/GenBank/DDBJ whole genome shotgun (WGS) entry which is preliminary data.</text>
</comment>
<accession>A0A2A2KV25</accession>
<organism evidence="2 3">
    <name type="scientific">Diploscapter pachys</name>
    <dbReference type="NCBI Taxonomy" id="2018661"/>
    <lineage>
        <taxon>Eukaryota</taxon>
        <taxon>Metazoa</taxon>
        <taxon>Ecdysozoa</taxon>
        <taxon>Nematoda</taxon>
        <taxon>Chromadorea</taxon>
        <taxon>Rhabditida</taxon>
        <taxon>Rhabditina</taxon>
        <taxon>Rhabditomorpha</taxon>
        <taxon>Rhabditoidea</taxon>
        <taxon>Rhabditidae</taxon>
        <taxon>Diploscapter</taxon>
    </lineage>
</organism>
<evidence type="ECO:0000313" key="2">
    <source>
        <dbReference type="EMBL" id="PAV77791.1"/>
    </source>
</evidence>
<reference evidence="2 3" key="1">
    <citation type="journal article" date="2017" name="Curr. Biol.">
        <title>Genome architecture and evolution of a unichromosomal asexual nematode.</title>
        <authorList>
            <person name="Fradin H."/>
            <person name="Zegar C."/>
            <person name="Gutwein M."/>
            <person name="Lucas J."/>
            <person name="Kovtun M."/>
            <person name="Corcoran D."/>
            <person name="Baugh L.R."/>
            <person name="Kiontke K."/>
            <person name="Gunsalus K."/>
            <person name="Fitch D.H."/>
            <person name="Piano F."/>
        </authorList>
    </citation>
    <scope>NUCLEOTIDE SEQUENCE [LARGE SCALE GENOMIC DNA]</scope>
    <source>
        <strain evidence="2">PF1309</strain>
    </source>
</reference>
<gene>
    <name evidence="2" type="ORF">WR25_10988</name>
</gene>
<dbReference type="AlphaFoldDB" id="A0A2A2KV25"/>
<sequence>MFQHPQFHVIKNLVIKSFEPHFNKFVANTDITMDEVLLNQERFREVVFIRLCEFEYRPCIEYANDQVQKLMENCKEKHLSSRCNKIPMSMRAPLYGASIRHNNPTVFEFFYRKWLDEPIDVEKYRIWTGFSWSPNRTQIHRLLNDLTGKLANVEDLKTNVVEYSRYTTLDNHLLSFIVENLGKILKKFEDSAELLEYIYIAVTKAFISVEQLDLLDEMKELAPGIREGIKKKVIAMNEWRKIMGDYVAGNASLVLDSLNWSL</sequence>
<evidence type="ECO:0000313" key="3">
    <source>
        <dbReference type="Proteomes" id="UP000218231"/>
    </source>
</evidence>
<protein>
    <recommendedName>
        <fullName evidence="1">ERAP1-like C-terminal domain-containing protein</fullName>
    </recommendedName>
</protein>
<dbReference type="Pfam" id="PF11838">
    <property type="entry name" value="ERAP1_C"/>
    <property type="match status" value="1"/>
</dbReference>
<dbReference type="STRING" id="2018661.A0A2A2KV25"/>
<dbReference type="Gene3D" id="1.25.50.20">
    <property type="match status" value="1"/>
</dbReference>
<feature type="domain" description="ERAP1-like C-terminal" evidence="1">
    <location>
        <begin position="5"/>
        <end position="228"/>
    </location>
</feature>
<dbReference type="InterPro" id="IPR024571">
    <property type="entry name" value="ERAP1-like_C_dom"/>
</dbReference>
<dbReference type="Proteomes" id="UP000218231">
    <property type="component" value="Unassembled WGS sequence"/>
</dbReference>
<evidence type="ECO:0000259" key="1">
    <source>
        <dbReference type="Pfam" id="PF11838"/>
    </source>
</evidence>
<keyword evidence="3" id="KW-1185">Reference proteome</keyword>
<name>A0A2A2KV25_9BILA</name>
<dbReference type="EMBL" id="LIAE01007655">
    <property type="protein sequence ID" value="PAV77791.1"/>
    <property type="molecule type" value="Genomic_DNA"/>
</dbReference>
<proteinExistence type="predicted"/>
<dbReference type="OrthoDB" id="6337587at2759"/>